<comment type="subcellular location">
    <subcellularLocation>
        <location evidence="1">Cell projection</location>
    </subcellularLocation>
    <subcellularLocation>
        <location evidence="2">Cytoplasm</location>
    </subcellularLocation>
</comment>
<reference evidence="11 12" key="1">
    <citation type="submission" date="2025-04" db="UniProtKB">
        <authorList>
            <consortium name="RefSeq"/>
        </authorList>
    </citation>
    <scope>IDENTIFICATION</scope>
</reference>
<evidence type="ECO:0000256" key="3">
    <source>
        <dbReference type="ARBA" id="ARBA00022490"/>
    </source>
</evidence>
<dbReference type="PANTHER" id="PTHR23166">
    <property type="entry name" value="FILAMIN/GPBP-INTERACTING PROTEIN"/>
    <property type="match status" value="1"/>
</dbReference>
<sequence>MNLEKLSKPELLTLFSILEGELEARDLVIEALKAQHRDTFIEERYGKYNISDPLMALQRDFETLKEKNDSEKQPVCTNPLSILKVVMKQCKSMQERMLSQLAAAESRHRKVILDLEEERQRHAQDTAEGDDVTYMLEKERERLTQQLEFEKSQVKKFEKEQKKLSSQLEEERSRHKQLSSMLVLECKKATSKAAEEGQKAGELSLKLEKEKSRTSKLEEELAAERKRGLQTEAQVEKQLSEFDIEREQLRAKLNREENRTRALKEEMENLKKFVRDLEAAQRHSGTSEQCREPVTTSKGTATEPPVLVSVFCQTENVQMERSHGGIAAKLTDTGLPCPTTPAYSYAKANGHCDPEIQTTRELTSGSTENQGPPREKPVASAQEKPVENGGCPVGTEAAVTMPSHLPSSGSSLSPSSTASSSLTSSPCSSPVLTKRLLGSSVSSPGYQSSYQVGINQRFHAARHKFQSQADQDQQASGLQSPPSRDLSPTLLDNSAAKQLARNTVTQVLSRFTNQGPIKPVSPNSSPFGTDYRNLANTANPRGDTSHSPTPGKVSSPLSPLSPGIKSPTIPRAERGNPPPIPPKKPGLTPSQSATTPVTKTPSQASSLTSTEDLASNCSPSAVVANGKDVEILLPSSS</sequence>
<keyword evidence="5 7" id="KW-0175">Coiled coil</keyword>
<evidence type="ECO:0000313" key="10">
    <source>
        <dbReference type="Proteomes" id="UP000886700"/>
    </source>
</evidence>
<dbReference type="OrthoDB" id="6021133at2759"/>
<feature type="compositionally biased region" description="Polar residues" evidence="8">
    <location>
        <begin position="361"/>
        <end position="370"/>
    </location>
</feature>
<dbReference type="Pfam" id="PF09727">
    <property type="entry name" value="CortBP2"/>
    <property type="match status" value="1"/>
</dbReference>
<keyword evidence="6" id="KW-0966">Cell projection</keyword>
<feature type="region of interest" description="Disordered" evidence="8">
    <location>
        <begin position="280"/>
        <end position="301"/>
    </location>
</feature>
<protein>
    <submittedName>
        <fullName evidence="11 12">CTTNBP2 N-terminal-like protein</fullName>
    </submittedName>
</protein>
<evidence type="ECO:0000256" key="5">
    <source>
        <dbReference type="ARBA" id="ARBA00023054"/>
    </source>
</evidence>
<organism evidence="10 11">
    <name type="scientific">Mesocricetus auratus</name>
    <name type="common">Golden hamster</name>
    <dbReference type="NCBI Taxonomy" id="10036"/>
    <lineage>
        <taxon>Eukaryota</taxon>
        <taxon>Metazoa</taxon>
        <taxon>Chordata</taxon>
        <taxon>Craniata</taxon>
        <taxon>Vertebrata</taxon>
        <taxon>Euteleostomi</taxon>
        <taxon>Mammalia</taxon>
        <taxon>Eutheria</taxon>
        <taxon>Euarchontoglires</taxon>
        <taxon>Glires</taxon>
        <taxon>Rodentia</taxon>
        <taxon>Myomorpha</taxon>
        <taxon>Muroidea</taxon>
        <taxon>Cricetidae</taxon>
        <taxon>Cricetinae</taxon>
        <taxon>Mesocricetus</taxon>
    </lineage>
</organism>
<dbReference type="RefSeq" id="XP_021086610.1">
    <property type="nucleotide sequence ID" value="XM_021230951.1"/>
</dbReference>
<evidence type="ECO:0000256" key="8">
    <source>
        <dbReference type="SAM" id="MobiDB-lite"/>
    </source>
</evidence>
<keyword evidence="3" id="KW-0963">Cytoplasm</keyword>
<evidence type="ECO:0000259" key="9">
    <source>
        <dbReference type="Pfam" id="PF09727"/>
    </source>
</evidence>
<keyword evidence="4" id="KW-0597">Phosphoprotein</keyword>
<dbReference type="RefSeq" id="XP_012973596.1">
    <property type="nucleotide sequence ID" value="XM_013118142.2"/>
</dbReference>
<evidence type="ECO:0000313" key="12">
    <source>
        <dbReference type="RefSeq" id="XP_021086610.1"/>
    </source>
</evidence>
<feature type="domain" description="Cortactin-binding protein-2 N-terminal" evidence="9">
    <location>
        <begin position="5"/>
        <end position="188"/>
    </location>
</feature>
<dbReference type="KEGG" id="maua:101840113"/>
<dbReference type="GeneID" id="101840113"/>
<feature type="compositionally biased region" description="Polar residues" evidence="8">
    <location>
        <begin position="283"/>
        <end position="300"/>
    </location>
</feature>
<evidence type="ECO:0000256" key="4">
    <source>
        <dbReference type="ARBA" id="ARBA00022553"/>
    </source>
</evidence>
<evidence type="ECO:0000256" key="1">
    <source>
        <dbReference type="ARBA" id="ARBA00004316"/>
    </source>
</evidence>
<dbReference type="PANTHER" id="PTHR23166:SF9">
    <property type="entry name" value="CTTNBP2 N-TERMINAL-LIKE PROTEIN"/>
    <property type="match status" value="1"/>
</dbReference>
<feature type="coiled-coil region" evidence="7">
    <location>
        <begin position="101"/>
        <end position="174"/>
    </location>
</feature>
<proteinExistence type="predicted"/>
<feature type="compositionally biased region" description="Low complexity" evidence="8">
    <location>
        <begin position="466"/>
        <end position="476"/>
    </location>
</feature>
<accession>A0A1U8C299</accession>
<feature type="compositionally biased region" description="Polar residues" evidence="8">
    <location>
        <begin position="588"/>
        <end position="619"/>
    </location>
</feature>
<dbReference type="CTD" id="55917"/>
<dbReference type="Proteomes" id="UP000886700">
    <property type="component" value="Unplaced"/>
</dbReference>
<dbReference type="GO" id="GO:0090443">
    <property type="term" value="C:FAR/SIN/STRIPAK complex"/>
    <property type="evidence" value="ECO:0007669"/>
    <property type="project" value="Ensembl"/>
</dbReference>
<evidence type="ECO:0000256" key="2">
    <source>
        <dbReference type="ARBA" id="ARBA00004496"/>
    </source>
</evidence>
<dbReference type="GO" id="GO:0015629">
    <property type="term" value="C:actin cytoskeleton"/>
    <property type="evidence" value="ECO:0007669"/>
    <property type="project" value="Ensembl"/>
</dbReference>
<dbReference type="RefSeq" id="XP_021086612.1">
    <property type="nucleotide sequence ID" value="XM_021230953.1"/>
</dbReference>
<evidence type="ECO:0000256" key="7">
    <source>
        <dbReference type="SAM" id="Coils"/>
    </source>
</evidence>
<dbReference type="InterPro" id="IPR050719">
    <property type="entry name" value="Cortactin-Actin_Reg"/>
</dbReference>
<feature type="compositionally biased region" description="Low complexity" evidence="8">
    <location>
        <begin position="400"/>
        <end position="429"/>
    </location>
</feature>
<dbReference type="GO" id="GO:0051721">
    <property type="term" value="F:protein phosphatase 2A binding"/>
    <property type="evidence" value="ECO:0007669"/>
    <property type="project" value="Ensembl"/>
</dbReference>
<evidence type="ECO:0000313" key="11">
    <source>
        <dbReference type="RefSeq" id="XP_012973596.1"/>
    </source>
</evidence>
<dbReference type="InterPro" id="IPR019131">
    <property type="entry name" value="Cortactin-binding_p2_N"/>
</dbReference>
<evidence type="ECO:0000256" key="6">
    <source>
        <dbReference type="ARBA" id="ARBA00023273"/>
    </source>
</evidence>
<dbReference type="GeneTree" id="ENSGT00950000182852"/>
<keyword evidence="10" id="KW-1185">Reference proteome</keyword>
<dbReference type="STRING" id="10036.ENSMAUP00000013129"/>
<gene>
    <name evidence="11 12 13" type="primary">Cttnbp2nl</name>
</gene>
<dbReference type="GO" id="GO:0034763">
    <property type="term" value="P:negative regulation of transmembrane transport"/>
    <property type="evidence" value="ECO:0007669"/>
    <property type="project" value="Ensembl"/>
</dbReference>
<dbReference type="GO" id="GO:0005737">
    <property type="term" value="C:cytoplasm"/>
    <property type="evidence" value="ECO:0007669"/>
    <property type="project" value="UniProtKB-SubCell"/>
</dbReference>
<feature type="region of interest" description="Disordered" evidence="8">
    <location>
        <begin position="361"/>
        <end position="429"/>
    </location>
</feature>
<dbReference type="AlphaFoldDB" id="A0A1U8C299"/>
<name>A0A1U8C299_MESAU</name>
<feature type="region of interest" description="Disordered" evidence="8">
    <location>
        <begin position="513"/>
        <end position="619"/>
    </location>
</feature>
<feature type="region of interest" description="Disordered" evidence="8">
    <location>
        <begin position="462"/>
        <end position="489"/>
    </location>
</feature>
<feature type="compositionally biased region" description="Polar residues" evidence="8">
    <location>
        <begin position="513"/>
        <end position="527"/>
    </location>
</feature>
<dbReference type="GO" id="GO:0042995">
    <property type="term" value="C:cell projection"/>
    <property type="evidence" value="ECO:0007669"/>
    <property type="project" value="UniProtKB-SubCell"/>
</dbReference>
<evidence type="ECO:0000313" key="13">
    <source>
        <dbReference type="RefSeq" id="XP_021086612.1"/>
    </source>
</evidence>
<dbReference type="eggNOG" id="KOG1103">
    <property type="taxonomic scope" value="Eukaryota"/>
</dbReference>